<evidence type="ECO:0000256" key="2">
    <source>
        <dbReference type="ARBA" id="ARBA00023125"/>
    </source>
</evidence>
<dbReference type="PANTHER" id="PTHR30146:SF109">
    <property type="entry name" value="HTH-TYPE TRANSCRIPTIONAL REGULATOR GALS"/>
    <property type="match status" value="1"/>
</dbReference>
<reference evidence="5 6" key="1">
    <citation type="submission" date="2019-04" db="EMBL/GenBank/DDBJ databases">
        <title>Cohnella sp. nov. isolated from preserved vegetables.</title>
        <authorList>
            <person name="Lin S.-Y."/>
            <person name="Hung M.-H."/>
            <person name="Young C.-C."/>
        </authorList>
    </citation>
    <scope>NUCLEOTIDE SEQUENCE [LARGE SCALE GENOMIC DNA]</scope>
    <source>
        <strain evidence="5 6">CC-MHH1044</strain>
    </source>
</reference>
<dbReference type="CDD" id="cd06267">
    <property type="entry name" value="PBP1_LacI_sugar_binding-like"/>
    <property type="match status" value="1"/>
</dbReference>
<name>A0A4S4BG11_9BACL</name>
<gene>
    <name evidence="5" type="ORF">E6C55_30130</name>
</gene>
<dbReference type="InterPro" id="IPR010982">
    <property type="entry name" value="Lambda_DNA-bd_dom_sf"/>
</dbReference>
<keyword evidence="6" id="KW-1185">Reference proteome</keyword>
<dbReference type="OrthoDB" id="2526930at2"/>
<evidence type="ECO:0000313" key="5">
    <source>
        <dbReference type="EMBL" id="THF73209.1"/>
    </source>
</evidence>
<organism evidence="5 6">
    <name type="scientific">Cohnella fermenti</name>
    <dbReference type="NCBI Taxonomy" id="2565925"/>
    <lineage>
        <taxon>Bacteria</taxon>
        <taxon>Bacillati</taxon>
        <taxon>Bacillota</taxon>
        <taxon>Bacilli</taxon>
        <taxon>Bacillales</taxon>
        <taxon>Paenibacillaceae</taxon>
        <taxon>Cohnella</taxon>
    </lineage>
</organism>
<dbReference type="Proteomes" id="UP000310636">
    <property type="component" value="Unassembled WGS sequence"/>
</dbReference>
<dbReference type="PANTHER" id="PTHR30146">
    <property type="entry name" value="LACI-RELATED TRANSCRIPTIONAL REPRESSOR"/>
    <property type="match status" value="1"/>
</dbReference>
<proteinExistence type="predicted"/>
<protein>
    <submittedName>
        <fullName evidence="5">LacI family transcriptional regulator</fullName>
    </submittedName>
</protein>
<keyword evidence="2" id="KW-0238">DNA-binding</keyword>
<dbReference type="Gene3D" id="3.40.50.2300">
    <property type="match status" value="2"/>
</dbReference>
<dbReference type="CDD" id="cd01392">
    <property type="entry name" value="HTH_LacI"/>
    <property type="match status" value="1"/>
</dbReference>
<feature type="domain" description="HTH lacI-type" evidence="4">
    <location>
        <begin position="15"/>
        <end position="69"/>
    </location>
</feature>
<dbReference type="InterPro" id="IPR000843">
    <property type="entry name" value="HTH_LacI"/>
</dbReference>
<dbReference type="SUPFAM" id="SSF53822">
    <property type="entry name" value="Periplasmic binding protein-like I"/>
    <property type="match status" value="1"/>
</dbReference>
<dbReference type="PROSITE" id="PS50932">
    <property type="entry name" value="HTH_LACI_2"/>
    <property type="match status" value="1"/>
</dbReference>
<dbReference type="InterPro" id="IPR028082">
    <property type="entry name" value="Peripla_BP_I"/>
</dbReference>
<evidence type="ECO:0000256" key="3">
    <source>
        <dbReference type="ARBA" id="ARBA00023163"/>
    </source>
</evidence>
<dbReference type="Pfam" id="PF13377">
    <property type="entry name" value="Peripla_BP_3"/>
    <property type="match status" value="1"/>
</dbReference>
<dbReference type="Gene3D" id="1.10.260.40">
    <property type="entry name" value="lambda repressor-like DNA-binding domains"/>
    <property type="match status" value="1"/>
</dbReference>
<keyword evidence="1" id="KW-0805">Transcription regulation</keyword>
<comment type="caution">
    <text evidence="5">The sequence shown here is derived from an EMBL/GenBank/DDBJ whole genome shotgun (WGS) entry which is preliminary data.</text>
</comment>
<evidence type="ECO:0000313" key="6">
    <source>
        <dbReference type="Proteomes" id="UP000310636"/>
    </source>
</evidence>
<dbReference type="SMART" id="SM00354">
    <property type="entry name" value="HTH_LACI"/>
    <property type="match status" value="1"/>
</dbReference>
<dbReference type="InterPro" id="IPR046335">
    <property type="entry name" value="LacI/GalR-like_sensor"/>
</dbReference>
<dbReference type="Pfam" id="PF00356">
    <property type="entry name" value="LacI"/>
    <property type="match status" value="1"/>
</dbReference>
<accession>A0A4S4BG11</accession>
<dbReference type="AlphaFoldDB" id="A0A4S4BG11"/>
<dbReference type="GO" id="GO:0003700">
    <property type="term" value="F:DNA-binding transcription factor activity"/>
    <property type="evidence" value="ECO:0007669"/>
    <property type="project" value="TreeGrafter"/>
</dbReference>
<evidence type="ECO:0000256" key="1">
    <source>
        <dbReference type="ARBA" id="ARBA00023015"/>
    </source>
</evidence>
<dbReference type="SUPFAM" id="SSF47413">
    <property type="entry name" value="lambda repressor-like DNA-binding domains"/>
    <property type="match status" value="1"/>
</dbReference>
<keyword evidence="3" id="KW-0804">Transcription</keyword>
<dbReference type="GO" id="GO:0000976">
    <property type="term" value="F:transcription cis-regulatory region binding"/>
    <property type="evidence" value="ECO:0007669"/>
    <property type="project" value="TreeGrafter"/>
</dbReference>
<dbReference type="EMBL" id="SSOB01000060">
    <property type="protein sequence ID" value="THF73209.1"/>
    <property type="molecule type" value="Genomic_DNA"/>
</dbReference>
<evidence type="ECO:0000259" key="4">
    <source>
        <dbReference type="PROSITE" id="PS50932"/>
    </source>
</evidence>
<sequence>MLRMEGTKMPIRKAVTLKTIAVHLGLTIQTVSRALKGKPGMSEGTRRLVVQAAEELGYYTSEQIRSLKIEQITPYPNLSLHFLLAQTEESVAYNRLLLKGLRDRFRAFGHQIEVVLLPKDLSEKQMIAWIEEREITYADGLFIAPSITPGLWETILLEIKITRIMLNYPKPGTKIDSVIWDVYEATYQAVDFLHKLGHQKIMYVGDIQSQRGYILRWQAFQHAMDQIGRIFDPEMYFFTNSPPTSDILACLKDRLLRSSPTAIICGISDEVHFVYEACKQLGWGIPEDVSIIGFLNENVLSYPQFTRPVLPIWEAGYRAADRMLWRLANPTLPYEHIRIQCEIETGVTTAKPRK</sequence>